<evidence type="ECO:0000313" key="1">
    <source>
        <dbReference type="EMBL" id="GIH80903.1"/>
    </source>
</evidence>
<comment type="caution">
    <text evidence="1">The sequence shown here is derived from an EMBL/GenBank/DDBJ whole genome shotgun (WGS) entry which is preliminary data.</text>
</comment>
<reference evidence="1 2" key="1">
    <citation type="submission" date="2021-01" db="EMBL/GenBank/DDBJ databases">
        <title>Whole genome shotgun sequence of Planobispora longispora NBRC 13918.</title>
        <authorList>
            <person name="Komaki H."/>
            <person name="Tamura T."/>
        </authorList>
    </citation>
    <scope>NUCLEOTIDE SEQUENCE [LARGE SCALE GENOMIC DNA]</scope>
    <source>
        <strain evidence="1 2">NBRC 13918</strain>
    </source>
</reference>
<keyword evidence="2" id="KW-1185">Reference proteome</keyword>
<evidence type="ECO:0000313" key="2">
    <source>
        <dbReference type="Proteomes" id="UP000616724"/>
    </source>
</evidence>
<dbReference type="AlphaFoldDB" id="A0A8J3RTK9"/>
<accession>A0A8J3RTK9</accession>
<gene>
    <name evidence="1" type="ORF">Plo01_73320</name>
</gene>
<dbReference type="RefSeq" id="WP_203895307.1">
    <property type="nucleotide sequence ID" value="NZ_BOOH01000065.1"/>
</dbReference>
<sequence length="114" mass="12326">MARAARFTELPHNVPVEQRPTVIEQQLRHVASWLSPAGRIVMRASPGLPTGAGLEFFGWSPENVDAIGAAAGLRRDGVIRYDTCRTAGGHDEPRLVWQYQPAVAPVSPTAVVNS</sequence>
<dbReference type="Proteomes" id="UP000616724">
    <property type="component" value="Unassembled WGS sequence"/>
</dbReference>
<organism evidence="1 2">
    <name type="scientific">Planobispora longispora</name>
    <dbReference type="NCBI Taxonomy" id="28887"/>
    <lineage>
        <taxon>Bacteria</taxon>
        <taxon>Bacillati</taxon>
        <taxon>Actinomycetota</taxon>
        <taxon>Actinomycetes</taxon>
        <taxon>Streptosporangiales</taxon>
        <taxon>Streptosporangiaceae</taxon>
        <taxon>Planobispora</taxon>
    </lineage>
</organism>
<protein>
    <submittedName>
        <fullName evidence="1">Uncharacterized protein</fullName>
    </submittedName>
</protein>
<proteinExistence type="predicted"/>
<dbReference type="EMBL" id="BOOH01000065">
    <property type="protein sequence ID" value="GIH80903.1"/>
    <property type="molecule type" value="Genomic_DNA"/>
</dbReference>
<name>A0A8J3RTK9_9ACTN</name>